<dbReference type="AlphaFoldDB" id="X0XKJ6"/>
<proteinExistence type="predicted"/>
<accession>X0XKJ6</accession>
<dbReference type="InterPro" id="IPR001789">
    <property type="entry name" value="Sig_transdc_resp-reg_receiver"/>
</dbReference>
<feature type="domain" description="Response regulatory" evidence="1">
    <location>
        <begin position="1"/>
        <end position="77"/>
    </location>
</feature>
<dbReference type="CDD" id="cd00156">
    <property type="entry name" value="REC"/>
    <property type="match status" value="1"/>
</dbReference>
<evidence type="ECO:0000259" key="1">
    <source>
        <dbReference type="PROSITE" id="PS50110"/>
    </source>
</evidence>
<dbReference type="Gene3D" id="3.40.50.2300">
    <property type="match status" value="1"/>
</dbReference>
<gene>
    <name evidence="2" type="ORF">S01H1_57301</name>
</gene>
<sequence>PDLIILDYLFSKPDKEVMNGMEIFNKIKEYNEEMPVIILSGQDRGDIVLEMARKGIDDYIIKDETLVDNLELAMEDILSKEF</sequence>
<feature type="non-terminal residue" evidence="2">
    <location>
        <position position="1"/>
    </location>
</feature>
<dbReference type="PROSITE" id="PS50110">
    <property type="entry name" value="RESPONSE_REGULATORY"/>
    <property type="match status" value="1"/>
</dbReference>
<name>X0XKJ6_9ZZZZ</name>
<comment type="caution">
    <text evidence="2">The sequence shown here is derived from an EMBL/GenBank/DDBJ whole genome shotgun (WGS) entry which is preliminary data.</text>
</comment>
<dbReference type="GO" id="GO:0000160">
    <property type="term" value="P:phosphorelay signal transduction system"/>
    <property type="evidence" value="ECO:0007669"/>
    <property type="project" value="InterPro"/>
</dbReference>
<dbReference type="InterPro" id="IPR011006">
    <property type="entry name" value="CheY-like_superfamily"/>
</dbReference>
<dbReference type="SUPFAM" id="SSF52172">
    <property type="entry name" value="CheY-like"/>
    <property type="match status" value="1"/>
</dbReference>
<dbReference type="Pfam" id="PF00072">
    <property type="entry name" value="Response_reg"/>
    <property type="match status" value="1"/>
</dbReference>
<evidence type="ECO:0000313" key="2">
    <source>
        <dbReference type="EMBL" id="GAG25466.1"/>
    </source>
</evidence>
<protein>
    <recommendedName>
        <fullName evidence="1">Response regulatory domain-containing protein</fullName>
    </recommendedName>
</protein>
<reference evidence="2" key="1">
    <citation type="journal article" date="2014" name="Front. Microbiol.">
        <title>High frequency of phylogenetically diverse reductive dehalogenase-homologous genes in deep subseafloor sedimentary metagenomes.</title>
        <authorList>
            <person name="Kawai M."/>
            <person name="Futagami T."/>
            <person name="Toyoda A."/>
            <person name="Takaki Y."/>
            <person name="Nishi S."/>
            <person name="Hori S."/>
            <person name="Arai W."/>
            <person name="Tsubouchi T."/>
            <person name="Morono Y."/>
            <person name="Uchiyama I."/>
            <person name="Ito T."/>
            <person name="Fujiyama A."/>
            <person name="Inagaki F."/>
            <person name="Takami H."/>
        </authorList>
    </citation>
    <scope>NUCLEOTIDE SEQUENCE</scope>
    <source>
        <strain evidence="2">Expedition CK06-06</strain>
    </source>
</reference>
<dbReference type="EMBL" id="BARS01037364">
    <property type="protein sequence ID" value="GAG25466.1"/>
    <property type="molecule type" value="Genomic_DNA"/>
</dbReference>
<organism evidence="2">
    <name type="scientific">marine sediment metagenome</name>
    <dbReference type="NCBI Taxonomy" id="412755"/>
    <lineage>
        <taxon>unclassified sequences</taxon>
        <taxon>metagenomes</taxon>
        <taxon>ecological metagenomes</taxon>
    </lineage>
</organism>